<keyword evidence="3" id="KW-1185">Reference proteome</keyword>
<dbReference type="PANTHER" id="PTHR36800:SF1">
    <property type="entry name" value="POLYAMINE-MODULATED FACTOR 1-BINDING PROTEIN"/>
    <property type="match status" value="1"/>
</dbReference>
<protein>
    <submittedName>
        <fullName evidence="2">Uncharacterized protein</fullName>
    </submittedName>
</protein>
<evidence type="ECO:0000313" key="2">
    <source>
        <dbReference type="EMBL" id="KAI5067195.1"/>
    </source>
</evidence>
<feature type="compositionally biased region" description="Acidic residues" evidence="1">
    <location>
        <begin position="57"/>
        <end position="67"/>
    </location>
</feature>
<name>A0A9D4ZB36_ADICA</name>
<dbReference type="EMBL" id="JABFUD020000017">
    <property type="protein sequence ID" value="KAI5067195.1"/>
    <property type="molecule type" value="Genomic_DNA"/>
</dbReference>
<proteinExistence type="predicted"/>
<feature type="compositionally biased region" description="Polar residues" evidence="1">
    <location>
        <begin position="35"/>
        <end position="52"/>
    </location>
</feature>
<dbReference type="AlphaFoldDB" id="A0A9D4ZB36"/>
<feature type="region of interest" description="Disordered" evidence="1">
    <location>
        <begin position="1"/>
        <end position="87"/>
    </location>
</feature>
<feature type="compositionally biased region" description="Low complexity" evidence="1">
    <location>
        <begin position="68"/>
        <end position="85"/>
    </location>
</feature>
<gene>
    <name evidence="2" type="ORF">GOP47_0017723</name>
</gene>
<evidence type="ECO:0000256" key="1">
    <source>
        <dbReference type="SAM" id="MobiDB-lite"/>
    </source>
</evidence>
<sequence>MSEVHVGESNNTSAQKKKLRGPGARNSVNGGAAVGSTNKQNNVRQTWPTQQAAGAYAEDEEHLEAEEGALQQQAASGPALSALPLDSSESVSAGLTEIVSGVLKQTEVVMEELLPMINEIDSSAMDIKDQINHKRDLAVERRAGLEQTRDRFQQAASSVLEMLGLTAPMLVESGETGT</sequence>
<dbReference type="PANTHER" id="PTHR36800">
    <property type="entry name" value="POLYAMINE-MODULATED FACTOR 1-BINDING PROTEIN"/>
    <property type="match status" value="1"/>
</dbReference>
<organism evidence="2 3">
    <name type="scientific">Adiantum capillus-veneris</name>
    <name type="common">Maidenhair fern</name>
    <dbReference type="NCBI Taxonomy" id="13818"/>
    <lineage>
        <taxon>Eukaryota</taxon>
        <taxon>Viridiplantae</taxon>
        <taxon>Streptophyta</taxon>
        <taxon>Embryophyta</taxon>
        <taxon>Tracheophyta</taxon>
        <taxon>Polypodiopsida</taxon>
        <taxon>Polypodiidae</taxon>
        <taxon>Polypodiales</taxon>
        <taxon>Pteridineae</taxon>
        <taxon>Pteridaceae</taxon>
        <taxon>Vittarioideae</taxon>
        <taxon>Adiantum</taxon>
    </lineage>
</organism>
<dbReference type="OrthoDB" id="778453at2759"/>
<comment type="caution">
    <text evidence="2">The sequence shown here is derived from an EMBL/GenBank/DDBJ whole genome shotgun (WGS) entry which is preliminary data.</text>
</comment>
<dbReference type="Proteomes" id="UP000886520">
    <property type="component" value="Chromosome 17"/>
</dbReference>
<evidence type="ECO:0000313" key="3">
    <source>
        <dbReference type="Proteomes" id="UP000886520"/>
    </source>
</evidence>
<reference evidence="2" key="1">
    <citation type="submission" date="2021-01" db="EMBL/GenBank/DDBJ databases">
        <title>Adiantum capillus-veneris genome.</title>
        <authorList>
            <person name="Fang Y."/>
            <person name="Liao Q."/>
        </authorList>
    </citation>
    <scope>NUCLEOTIDE SEQUENCE</scope>
    <source>
        <strain evidence="2">H3</strain>
        <tissue evidence="2">Leaf</tissue>
    </source>
</reference>
<accession>A0A9D4ZB36</accession>